<dbReference type="PANTHER" id="PTHR30461">
    <property type="entry name" value="DNA-INVERTASE FROM LAMBDOID PROPHAGE"/>
    <property type="match status" value="1"/>
</dbReference>
<dbReference type="InterPro" id="IPR036162">
    <property type="entry name" value="Resolvase-like_N_sf"/>
</dbReference>
<evidence type="ECO:0000256" key="2">
    <source>
        <dbReference type="ARBA" id="ARBA00022908"/>
    </source>
</evidence>
<dbReference type="SUPFAM" id="SSF46689">
    <property type="entry name" value="Homeodomain-like"/>
    <property type="match status" value="1"/>
</dbReference>
<dbReference type="PROSITE" id="PS00398">
    <property type="entry name" value="RECOMBINASES_2"/>
    <property type="match status" value="1"/>
</dbReference>
<proteinExistence type="inferred from homology"/>
<dbReference type="CDD" id="cd03768">
    <property type="entry name" value="SR_ResInv"/>
    <property type="match status" value="1"/>
</dbReference>
<dbReference type="Proteomes" id="UP000195787">
    <property type="component" value="Unassembled WGS sequence"/>
</dbReference>
<dbReference type="InterPro" id="IPR006118">
    <property type="entry name" value="Recombinase_CS"/>
</dbReference>
<feature type="domain" description="Resolvase/invertase-type recombinase catalytic" evidence="6">
    <location>
        <begin position="2"/>
        <end position="137"/>
    </location>
</feature>
<dbReference type="RefSeq" id="WP_086991922.1">
    <property type="nucleotide sequence ID" value="NZ_FUHU01000033.1"/>
</dbReference>
<dbReference type="Gene3D" id="3.40.50.1390">
    <property type="entry name" value="Resolvase, N-terminal catalytic domain"/>
    <property type="match status" value="1"/>
</dbReference>
<accession>A0A1R4FYM2</accession>
<keyword evidence="2" id="KW-0229">DNA integration</keyword>
<dbReference type="InterPro" id="IPR009057">
    <property type="entry name" value="Homeodomain-like_sf"/>
</dbReference>
<keyword evidence="3" id="KW-0238">DNA-binding</keyword>
<evidence type="ECO:0000313" key="8">
    <source>
        <dbReference type="Proteomes" id="UP000195787"/>
    </source>
</evidence>
<dbReference type="OrthoDB" id="128993at2"/>
<evidence type="ECO:0000256" key="5">
    <source>
        <dbReference type="PIRSR" id="PIRSR606118-50"/>
    </source>
</evidence>
<dbReference type="InterPro" id="IPR050639">
    <property type="entry name" value="SSR_resolvase"/>
</dbReference>
<dbReference type="GO" id="GO:0003677">
    <property type="term" value="F:DNA binding"/>
    <property type="evidence" value="ECO:0007669"/>
    <property type="project" value="UniProtKB-KW"/>
</dbReference>
<organism evidence="7 8">
    <name type="scientific">Agrococcus casei LMG 22410</name>
    <dbReference type="NCBI Taxonomy" id="1255656"/>
    <lineage>
        <taxon>Bacteria</taxon>
        <taxon>Bacillati</taxon>
        <taxon>Actinomycetota</taxon>
        <taxon>Actinomycetes</taxon>
        <taxon>Micrococcales</taxon>
        <taxon>Microbacteriaceae</taxon>
        <taxon>Agrococcus</taxon>
    </lineage>
</organism>
<dbReference type="Pfam" id="PF00239">
    <property type="entry name" value="Resolvase"/>
    <property type="match status" value="1"/>
</dbReference>
<evidence type="ECO:0000259" key="6">
    <source>
        <dbReference type="PROSITE" id="PS51736"/>
    </source>
</evidence>
<dbReference type="PANTHER" id="PTHR30461:SF2">
    <property type="entry name" value="SERINE RECOMBINASE PINE-RELATED"/>
    <property type="match status" value="1"/>
</dbReference>
<dbReference type="SUPFAM" id="SSF53041">
    <property type="entry name" value="Resolvase-like"/>
    <property type="match status" value="1"/>
</dbReference>
<dbReference type="InterPro" id="IPR006119">
    <property type="entry name" value="Resolv_N"/>
</dbReference>
<evidence type="ECO:0000313" key="7">
    <source>
        <dbReference type="EMBL" id="SJM61008.1"/>
    </source>
</evidence>
<dbReference type="EMBL" id="FUHU01000033">
    <property type="protein sequence ID" value="SJM61008.1"/>
    <property type="molecule type" value="Genomic_DNA"/>
</dbReference>
<evidence type="ECO:0000256" key="1">
    <source>
        <dbReference type="ARBA" id="ARBA00009913"/>
    </source>
</evidence>
<keyword evidence="8" id="KW-1185">Reference proteome</keyword>
<dbReference type="PROSITE" id="PS51736">
    <property type="entry name" value="RECOMBINASES_3"/>
    <property type="match status" value="1"/>
</dbReference>
<gene>
    <name evidence="7" type="ORF">CZ674_07445</name>
</gene>
<dbReference type="GO" id="GO:0000150">
    <property type="term" value="F:DNA strand exchange activity"/>
    <property type="evidence" value="ECO:0007669"/>
    <property type="project" value="InterPro"/>
</dbReference>
<dbReference type="Gene3D" id="1.10.10.60">
    <property type="entry name" value="Homeodomain-like"/>
    <property type="match status" value="1"/>
</dbReference>
<dbReference type="GeneID" id="303173050"/>
<dbReference type="SMART" id="SM00857">
    <property type="entry name" value="Resolvase"/>
    <property type="match status" value="1"/>
</dbReference>
<comment type="similarity">
    <text evidence="1">Belongs to the site-specific recombinase resolvase family.</text>
</comment>
<feature type="active site" description="O-(5'-phospho-DNA)-serine intermediate" evidence="5">
    <location>
        <position position="10"/>
    </location>
</feature>
<dbReference type="GO" id="GO:0015074">
    <property type="term" value="P:DNA integration"/>
    <property type="evidence" value="ECO:0007669"/>
    <property type="project" value="UniProtKB-KW"/>
</dbReference>
<evidence type="ECO:0000256" key="3">
    <source>
        <dbReference type="ARBA" id="ARBA00023125"/>
    </source>
</evidence>
<name>A0A1R4FYM2_9MICO</name>
<keyword evidence="4" id="KW-0233">DNA recombination</keyword>
<protein>
    <submittedName>
        <fullName evidence="7">DNA-invertase</fullName>
    </submittedName>
</protein>
<reference evidence="7 8" key="1">
    <citation type="submission" date="2017-02" db="EMBL/GenBank/DDBJ databases">
        <authorList>
            <person name="Peterson S.W."/>
        </authorList>
    </citation>
    <scope>NUCLEOTIDE SEQUENCE [LARGE SCALE GENOMIC DNA]</scope>
    <source>
        <strain evidence="7 8">LMG 22410</strain>
    </source>
</reference>
<sequence>MALIGYGRTSTPEQDAGVQLDALTAAGAERVFLDAGQSSRKRDRPEWIECRKYLRAGDVLLVYRLDRLAGSTDMMIELIHELGESGIHVRSLTEPEIDTTSPMGRALFGMVAVFVQLRVDTIRQNTRDGLARARSHGRIGGRPSVQTPEMIAAAAALRGGGASFRRIAAQLNVSEATVRRMLRARDG</sequence>
<evidence type="ECO:0000256" key="4">
    <source>
        <dbReference type="ARBA" id="ARBA00023172"/>
    </source>
</evidence>
<dbReference type="AlphaFoldDB" id="A0A1R4FYM2"/>